<keyword evidence="5" id="KW-0808">Transferase</keyword>
<evidence type="ECO:0000259" key="4">
    <source>
        <dbReference type="Pfam" id="PF18297"/>
    </source>
</evidence>
<dbReference type="PANTHER" id="PTHR11933:SF6">
    <property type="entry name" value="THIL AANH DOMAIN-CONTAINING PROTEIN"/>
    <property type="match status" value="1"/>
</dbReference>
<name>A0A1B9F959_9BACT</name>
<dbReference type="OrthoDB" id="9781887at2"/>
<protein>
    <submittedName>
        <fullName evidence="5">tRNA (5-methylaminomethyl-2-thiouridylate)-methyltransferase</fullName>
    </submittedName>
</protein>
<gene>
    <name evidence="5" type="ORF">DBT_0192</name>
</gene>
<keyword evidence="1" id="KW-0547">Nucleotide-binding</keyword>
<dbReference type="RefSeq" id="WP_067615520.1">
    <property type="nucleotide sequence ID" value="NZ_MAGO01000001.1"/>
</dbReference>
<dbReference type="PANTHER" id="PTHR11933">
    <property type="entry name" value="TRNA 5-METHYLAMINOMETHYL-2-THIOURIDYLATE -METHYLTRANSFERASE"/>
    <property type="match status" value="1"/>
</dbReference>
<reference evidence="5 6" key="1">
    <citation type="submission" date="2016-06" db="EMBL/GenBank/DDBJ databases">
        <title>Respiratory ammonification of nitrate coupled to the oxidation of elemental sulfur in deep-sea autotrophic thermophilic bacteria.</title>
        <authorList>
            <person name="Slobodkina G.B."/>
            <person name="Mardanov A.V."/>
            <person name="Ravin N.V."/>
            <person name="Frolova A.A."/>
            <person name="Viryasiv M.B."/>
            <person name="Chernyh N.A."/>
            <person name="Bonch-Osmolovskaya E.A."/>
            <person name="Slobodkin A.I."/>
        </authorList>
    </citation>
    <scope>NUCLEOTIDE SEQUENCE [LARGE SCALE GENOMIC DNA]</scope>
    <source>
        <strain evidence="5 6">S69</strain>
    </source>
</reference>
<keyword evidence="6" id="KW-1185">Reference proteome</keyword>
<keyword evidence="5" id="KW-0489">Methyltransferase</keyword>
<dbReference type="Proteomes" id="UP000093080">
    <property type="component" value="Unassembled WGS sequence"/>
</dbReference>
<dbReference type="Pfam" id="PF02568">
    <property type="entry name" value="ThiI"/>
    <property type="match status" value="1"/>
</dbReference>
<dbReference type="Gene3D" id="3.40.50.620">
    <property type="entry name" value="HUPs"/>
    <property type="match status" value="1"/>
</dbReference>
<dbReference type="InterPro" id="IPR020536">
    <property type="entry name" value="ThiI_AANH"/>
</dbReference>
<evidence type="ECO:0000256" key="2">
    <source>
        <dbReference type="ARBA" id="ARBA00022840"/>
    </source>
</evidence>
<dbReference type="STRING" id="1156395.DBT_0192"/>
<dbReference type="GO" id="GO:0008168">
    <property type="term" value="F:methyltransferase activity"/>
    <property type="evidence" value="ECO:0007669"/>
    <property type="project" value="UniProtKB-KW"/>
</dbReference>
<organism evidence="5 6">
    <name type="scientific">Dissulfuribacter thermophilus</name>
    <dbReference type="NCBI Taxonomy" id="1156395"/>
    <lineage>
        <taxon>Bacteria</taxon>
        <taxon>Pseudomonadati</taxon>
        <taxon>Thermodesulfobacteriota</taxon>
        <taxon>Dissulfuribacteria</taxon>
        <taxon>Dissulfuribacterales</taxon>
        <taxon>Dissulfuribacteraceae</taxon>
        <taxon>Dissulfuribacter</taxon>
    </lineage>
</organism>
<evidence type="ECO:0000313" key="5">
    <source>
        <dbReference type="EMBL" id="OCC16375.1"/>
    </source>
</evidence>
<comment type="caution">
    <text evidence="5">The sequence shown here is derived from an EMBL/GenBank/DDBJ whole genome shotgun (WGS) entry which is preliminary data.</text>
</comment>
<feature type="domain" description="NFACT protein RNA binding" evidence="4">
    <location>
        <begin position="230"/>
        <end position="306"/>
    </location>
</feature>
<feature type="domain" description="Thil AANH" evidence="3">
    <location>
        <begin position="4"/>
        <end position="149"/>
    </location>
</feature>
<dbReference type="GO" id="GO:0004810">
    <property type="term" value="F:CCA tRNA nucleotidyltransferase activity"/>
    <property type="evidence" value="ECO:0007669"/>
    <property type="project" value="InterPro"/>
</dbReference>
<sequence length="325" mass="36653">MKRRGLVLFSGGLDSILASKVLEAQGIEVICIKFITPFFGQRALKDPEREKARVKEKYGLTLELIDISQEFIEMLHDPSHGYGKYLNPCLDCKILMVRKAVSLLEDFGASFVATGEVIGQRPMSQRRDAMRIVERDACADGLLLRPLCAKHMRPTKAEIEGIVDRSRLLGISGRGRKEQMRLAETFGIKDYPTPAGGCLLADPILSGRFKEIMDRYRDPDTNDFLLAQTGRHFFLEDGSWLVVGRNQGENRQIEALSRKDDIIIKAKNAPGPTALWRNYKDKASKEEVLAIFRRYVKKAPEDLCIVMNVLSAEAREDDSNLGHEQ</sequence>
<dbReference type="InterPro" id="IPR014729">
    <property type="entry name" value="Rossmann-like_a/b/a_fold"/>
</dbReference>
<evidence type="ECO:0000259" key="3">
    <source>
        <dbReference type="Pfam" id="PF02568"/>
    </source>
</evidence>
<keyword evidence="2" id="KW-0067">ATP-binding</keyword>
<proteinExistence type="predicted"/>
<accession>A0A1B9F959</accession>
<dbReference type="GO" id="GO:0005524">
    <property type="term" value="F:ATP binding"/>
    <property type="evidence" value="ECO:0007669"/>
    <property type="project" value="UniProtKB-KW"/>
</dbReference>
<dbReference type="EMBL" id="MAGO01000001">
    <property type="protein sequence ID" value="OCC16375.1"/>
    <property type="molecule type" value="Genomic_DNA"/>
</dbReference>
<evidence type="ECO:0000256" key="1">
    <source>
        <dbReference type="ARBA" id="ARBA00022741"/>
    </source>
</evidence>
<dbReference type="AlphaFoldDB" id="A0A1B9F959"/>
<dbReference type="GO" id="GO:0032259">
    <property type="term" value="P:methylation"/>
    <property type="evidence" value="ECO:0007669"/>
    <property type="project" value="UniProtKB-KW"/>
</dbReference>
<dbReference type="Pfam" id="PF18297">
    <property type="entry name" value="NFACT-R_2"/>
    <property type="match status" value="1"/>
</dbReference>
<dbReference type="InterPro" id="IPR059101">
    <property type="entry name" value="NFACT-R_2"/>
</dbReference>
<dbReference type="SUPFAM" id="SSF52402">
    <property type="entry name" value="Adenine nucleotide alpha hydrolases-like"/>
    <property type="match status" value="1"/>
</dbReference>
<evidence type="ECO:0000313" key="6">
    <source>
        <dbReference type="Proteomes" id="UP000093080"/>
    </source>
</evidence>